<accession>A0A409XSE8</accession>
<dbReference type="EMBL" id="NHYD01000662">
    <property type="protein sequence ID" value="PPQ93637.1"/>
    <property type="molecule type" value="Genomic_DNA"/>
</dbReference>
<name>A0A409XSE8_PSICY</name>
<dbReference type="OrthoDB" id="3270336at2759"/>
<evidence type="ECO:0000313" key="2">
    <source>
        <dbReference type="Proteomes" id="UP000283269"/>
    </source>
</evidence>
<comment type="caution">
    <text evidence="1">The sequence shown here is derived from an EMBL/GenBank/DDBJ whole genome shotgun (WGS) entry which is preliminary data.</text>
</comment>
<gene>
    <name evidence="1" type="ORF">CVT25_000824</name>
</gene>
<reference evidence="1 2" key="1">
    <citation type="journal article" date="2018" name="Evol. Lett.">
        <title>Horizontal gene cluster transfer increased hallucinogenic mushroom diversity.</title>
        <authorList>
            <person name="Reynolds H.T."/>
            <person name="Vijayakumar V."/>
            <person name="Gluck-Thaler E."/>
            <person name="Korotkin H.B."/>
            <person name="Matheny P.B."/>
            <person name="Slot J.C."/>
        </authorList>
    </citation>
    <scope>NUCLEOTIDE SEQUENCE [LARGE SCALE GENOMIC DNA]</scope>
    <source>
        <strain evidence="1 2">2631</strain>
    </source>
</reference>
<dbReference type="Proteomes" id="UP000283269">
    <property type="component" value="Unassembled WGS sequence"/>
</dbReference>
<dbReference type="InParanoid" id="A0A409XSE8"/>
<protein>
    <submittedName>
        <fullName evidence="1">Uncharacterized protein</fullName>
    </submittedName>
</protein>
<sequence>MEPPQDMLRDALDKVFRHQSIPLAGLVLRCYIWFHNHPHNTTETKILNVGNTPAFVAKYIMDRHNFEAEQAQEAMQAGTIAATSVELQNIIACIDSERLEAAHAAANAPTQSMINVKNSEDKGRLFQT</sequence>
<organism evidence="1 2">
    <name type="scientific">Psilocybe cyanescens</name>
    <dbReference type="NCBI Taxonomy" id="93625"/>
    <lineage>
        <taxon>Eukaryota</taxon>
        <taxon>Fungi</taxon>
        <taxon>Dikarya</taxon>
        <taxon>Basidiomycota</taxon>
        <taxon>Agaricomycotina</taxon>
        <taxon>Agaricomycetes</taxon>
        <taxon>Agaricomycetidae</taxon>
        <taxon>Agaricales</taxon>
        <taxon>Agaricineae</taxon>
        <taxon>Strophariaceae</taxon>
        <taxon>Psilocybe</taxon>
    </lineage>
</organism>
<evidence type="ECO:0000313" key="1">
    <source>
        <dbReference type="EMBL" id="PPQ93637.1"/>
    </source>
</evidence>
<keyword evidence="2" id="KW-1185">Reference proteome</keyword>
<dbReference type="AlphaFoldDB" id="A0A409XSE8"/>
<proteinExistence type="predicted"/>